<comment type="caution">
    <text evidence="2">The sequence shown here is derived from an EMBL/GenBank/DDBJ whole genome shotgun (WGS) entry which is preliminary data.</text>
</comment>
<sequence>MNQTQAQATASTSLSTPAGSTPRLASSLENATISLSPSAVDALQLAQFLKNLGVSVLKTSKMYTRRSTEANYGASSLVADISEMQLEALKTLLRRSGGEHVPPCQYSAPGNATELVTLMAVLKTIELGVFMSLTESLPPTHTPATILLSSIASAAAKQNALLHTHTVSNASIESFETPSSAAWAYNLALGYVQPGSCAVELPLPILPTLTMNDRTVGYARPGTEVTFSWDAAGVNQLDVPVYTSLAALGDGSGTTRVPLGLSGTAFAVLTAQPELTSIDELTAATLAGPVVVSLTL</sequence>
<proteinExistence type="predicted"/>
<evidence type="ECO:0000256" key="1">
    <source>
        <dbReference type="SAM" id="MobiDB-lite"/>
    </source>
</evidence>
<organism evidence="2 3">
    <name type="scientific">Paraphaeosphaeria minitans</name>
    <dbReference type="NCBI Taxonomy" id="565426"/>
    <lineage>
        <taxon>Eukaryota</taxon>
        <taxon>Fungi</taxon>
        <taxon>Dikarya</taxon>
        <taxon>Ascomycota</taxon>
        <taxon>Pezizomycotina</taxon>
        <taxon>Dothideomycetes</taxon>
        <taxon>Pleosporomycetidae</taxon>
        <taxon>Pleosporales</taxon>
        <taxon>Massarineae</taxon>
        <taxon>Didymosphaeriaceae</taxon>
        <taxon>Paraphaeosphaeria</taxon>
    </lineage>
</organism>
<dbReference type="AlphaFoldDB" id="A0A9P6G615"/>
<dbReference type="Proteomes" id="UP000756921">
    <property type="component" value="Unassembled WGS sequence"/>
</dbReference>
<protein>
    <submittedName>
        <fullName evidence="2">Late sexual development protein</fullName>
    </submittedName>
</protein>
<gene>
    <name evidence="2" type="ORF">PMIN01_13537</name>
</gene>
<evidence type="ECO:0000313" key="2">
    <source>
        <dbReference type="EMBL" id="KAF9728404.1"/>
    </source>
</evidence>
<keyword evidence="3" id="KW-1185">Reference proteome</keyword>
<evidence type="ECO:0000313" key="3">
    <source>
        <dbReference type="Proteomes" id="UP000756921"/>
    </source>
</evidence>
<accession>A0A9P6G615</accession>
<dbReference type="EMBL" id="WJXW01000020">
    <property type="protein sequence ID" value="KAF9728404.1"/>
    <property type="molecule type" value="Genomic_DNA"/>
</dbReference>
<name>A0A9P6G615_9PLEO</name>
<feature type="region of interest" description="Disordered" evidence="1">
    <location>
        <begin position="1"/>
        <end position="23"/>
    </location>
</feature>
<dbReference type="OrthoDB" id="1001765at2759"/>
<reference evidence="2" key="1">
    <citation type="journal article" date="2020" name="Mol. Plant Microbe Interact.">
        <title>Genome Sequence of the Biocontrol Agent Coniothyrium minitans strain Conio (IMI 134523).</title>
        <authorList>
            <person name="Patel D."/>
            <person name="Shittu T.A."/>
            <person name="Baroncelli R."/>
            <person name="Muthumeenakshi S."/>
            <person name="Osborne T.H."/>
            <person name="Janganan T.K."/>
            <person name="Sreenivasaprasad S."/>
        </authorList>
    </citation>
    <scope>NUCLEOTIDE SEQUENCE</scope>
    <source>
        <strain evidence="2">Conio</strain>
    </source>
</reference>